<organism evidence="1 2">
    <name type="scientific">Portunus trituberculatus</name>
    <name type="common">Swimming crab</name>
    <name type="synonym">Neptunus trituberculatus</name>
    <dbReference type="NCBI Taxonomy" id="210409"/>
    <lineage>
        <taxon>Eukaryota</taxon>
        <taxon>Metazoa</taxon>
        <taxon>Ecdysozoa</taxon>
        <taxon>Arthropoda</taxon>
        <taxon>Crustacea</taxon>
        <taxon>Multicrustacea</taxon>
        <taxon>Malacostraca</taxon>
        <taxon>Eumalacostraca</taxon>
        <taxon>Eucarida</taxon>
        <taxon>Decapoda</taxon>
        <taxon>Pleocyemata</taxon>
        <taxon>Brachyura</taxon>
        <taxon>Eubrachyura</taxon>
        <taxon>Portunoidea</taxon>
        <taxon>Portunidae</taxon>
        <taxon>Portuninae</taxon>
        <taxon>Portunus</taxon>
    </lineage>
</organism>
<accession>A0A5B7K7Y2</accession>
<name>A0A5B7K7Y2_PORTR</name>
<reference evidence="1 2" key="1">
    <citation type="submission" date="2019-05" db="EMBL/GenBank/DDBJ databases">
        <title>Another draft genome of Portunus trituberculatus and its Hox gene families provides insights of decapod evolution.</title>
        <authorList>
            <person name="Jeong J.-H."/>
            <person name="Song I."/>
            <person name="Kim S."/>
            <person name="Choi T."/>
            <person name="Kim D."/>
            <person name="Ryu S."/>
            <person name="Kim W."/>
        </authorList>
    </citation>
    <scope>NUCLEOTIDE SEQUENCE [LARGE SCALE GENOMIC DNA]</scope>
    <source>
        <tissue evidence="1">Muscle</tissue>
    </source>
</reference>
<protein>
    <submittedName>
        <fullName evidence="1">Uncharacterized protein</fullName>
    </submittedName>
</protein>
<evidence type="ECO:0000313" key="2">
    <source>
        <dbReference type="Proteomes" id="UP000324222"/>
    </source>
</evidence>
<dbReference type="Proteomes" id="UP000324222">
    <property type="component" value="Unassembled WGS sequence"/>
</dbReference>
<proteinExistence type="predicted"/>
<keyword evidence="2" id="KW-1185">Reference proteome</keyword>
<comment type="caution">
    <text evidence="1">The sequence shown here is derived from an EMBL/GenBank/DDBJ whole genome shotgun (WGS) entry which is preliminary data.</text>
</comment>
<evidence type="ECO:0000313" key="1">
    <source>
        <dbReference type="EMBL" id="MPD02936.1"/>
    </source>
</evidence>
<gene>
    <name evidence="1" type="ORF">E2C01_098545</name>
</gene>
<dbReference type="EMBL" id="VSRR010133828">
    <property type="protein sequence ID" value="MPD02936.1"/>
    <property type="molecule type" value="Genomic_DNA"/>
</dbReference>
<sequence length="100" mass="11371">MSYYFPEIWSAKTKGVLQQAALKIVGTEQFFHSGIEVAMPWISWARTLSLRQEESGKEVWADLMISRRKKEIAPLDVGLEGHLTARKRLRGLVGKAVLCR</sequence>
<dbReference type="AlphaFoldDB" id="A0A5B7K7Y2"/>